<comment type="subcellular location">
    <subcellularLocation>
        <location evidence="1">Cell membrane</location>
        <topology evidence="1">Multi-pass membrane protein</topology>
    </subcellularLocation>
</comment>
<keyword evidence="2" id="KW-0813">Transport</keyword>
<accession>A0AAV9Q9D2</accession>
<keyword evidence="4 9" id="KW-0812">Transmembrane</keyword>
<feature type="transmembrane region" description="Helical" evidence="9">
    <location>
        <begin position="93"/>
        <end position="110"/>
    </location>
</feature>
<sequence>MTKPPPTFRIDMDDKKSWSPESSSDPSAFEGDMHQVKRTFTRRLTESFQRDPNASVTRASFSAPDLHQHYDAEAAAQATAFSPLLRRLKGRHLQMIAIGGSIGTGLFVGSGKALAYGGPASLLLAFSLTGMMMYCTVQALGELAVLFPVAGSFAAYSTRFLDPAWGFAMGWNYAMQWLVVLPLEIVSASITVDYWVHNVGLNAAWVSVFLVLICIINFFGVKGYGEAEFVFSIVKVTAVIGYILLGVLINIMGGVDSQGRADGSYMGFRLWHHPGAFHNGFKGLCSTFVTAAFAFAGTELVGLAAAETENPRKTLPTAIKQVFWRITLFYVVSLLIVGTLVPYDDPRLLNGRSSADSKASPFVISIQNAGISVLPSVMNVVIMISVLSVGNSSIYGSSRTLAALAEQRQAPSFLAYIDRKGRPLYAIILASVLGVLAFLAASGKQQDAFNWMLALSGLSSIFTWGSICLAHIRFRKAWRLQGHTLDELAFRSPVGVWGSWVGLIFNILVLIAQFWTGFRPVGYADDSPTYIVINFFQAYLAAPVVIVMYIGYKVYRRTSIIRARDMDVFTGKREMNIKTLVAEERADRLNWPTWKKVYKFFC</sequence>
<feature type="transmembrane region" description="Helical" evidence="9">
    <location>
        <begin position="203"/>
        <end position="223"/>
    </location>
</feature>
<dbReference type="InterPro" id="IPR004840">
    <property type="entry name" value="Amino_acid_permease_CS"/>
</dbReference>
<organism evidence="11 12">
    <name type="scientific">Vermiconidia calcicola</name>
    <dbReference type="NCBI Taxonomy" id="1690605"/>
    <lineage>
        <taxon>Eukaryota</taxon>
        <taxon>Fungi</taxon>
        <taxon>Dikarya</taxon>
        <taxon>Ascomycota</taxon>
        <taxon>Pezizomycotina</taxon>
        <taxon>Dothideomycetes</taxon>
        <taxon>Dothideomycetidae</taxon>
        <taxon>Mycosphaerellales</taxon>
        <taxon>Extremaceae</taxon>
        <taxon>Vermiconidia</taxon>
    </lineage>
</organism>
<dbReference type="GO" id="GO:0005886">
    <property type="term" value="C:plasma membrane"/>
    <property type="evidence" value="ECO:0007669"/>
    <property type="project" value="UniProtKB-SubCell"/>
</dbReference>
<evidence type="ECO:0000313" key="11">
    <source>
        <dbReference type="EMBL" id="KAK5536763.1"/>
    </source>
</evidence>
<dbReference type="PANTHER" id="PTHR43341:SF1">
    <property type="entry name" value="GENERAL AMINO-ACID PERMEASE GAP1"/>
    <property type="match status" value="1"/>
</dbReference>
<feature type="region of interest" description="Disordered" evidence="8">
    <location>
        <begin position="1"/>
        <end position="34"/>
    </location>
</feature>
<keyword evidence="7 9" id="KW-0472">Membrane</keyword>
<keyword evidence="5" id="KW-0029">Amino-acid transport</keyword>
<dbReference type="Gene3D" id="1.20.1740.10">
    <property type="entry name" value="Amino acid/polyamine transporter I"/>
    <property type="match status" value="1"/>
</dbReference>
<evidence type="ECO:0000256" key="4">
    <source>
        <dbReference type="ARBA" id="ARBA00022692"/>
    </source>
</evidence>
<dbReference type="Pfam" id="PF00324">
    <property type="entry name" value="AA_permease"/>
    <property type="match status" value="1"/>
</dbReference>
<proteinExistence type="predicted"/>
<feature type="transmembrane region" description="Helical" evidence="9">
    <location>
        <begin position="494"/>
        <end position="518"/>
    </location>
</feature>
<dbReference type="InterPro" id="IPR050524">
    <property type="entry name" value="APC_YAT"/>
</dbReference>
<evidence type="ECO:0000313" key="12">
    <source>
        <dbReference type="Proteomes" id="UP001345827"/>
    </source>
</evidence>
<evidence type="ECO:0000256" key="1">
    <source>
        <dbReference type="ARBA" id="ARBA00004651"/>
    </source>
</evidence>
<keyword evidence="12" id="KW-1185">Reference proteome</keyword>
<evidence type="ECO:0000256" key="5">
    <source>
        <dbReference type="ARBA" id="ARBA00022970"/>
    </source>
</evidence>
<evidence type="ECO:0000256" key="7">
    <source>
        <dbReference type="ARBA" id="ARBA00023136"/>
    </source>
</evidence>
<reference evidence="11 12" key="1">
    <citation type="submission" date="2023-06" db="EMBL/GenBank/DDBJ databases">
        <title>Black Yeasts Isolated from many extreme environments.</title>
        <authorList>
            <person name="Coleine C."/>
            <person name="Stajich J.E."/>
            <person name="Selbmann L."/>
        </authorList>
    </citation>
    <scope>NUCLEOTIDE SEQUENCE [LARGE SCALE GENOMIC DNA]</scope>
    <source>
        <strain evidence="11 12">CCFEE 5887</strain>
    </source>
</reference>
<dbReference type="PROSITE" id="PS00218">
    <property type="entry name" value="AMINO_ACID_PERMEASE_1"/>
    <property type="match status" value="1"/>
</dbReference>
<dbReference type="FunFam" id="1.20.1740.10:FF:000017">
    <property type="entry name" value="Amino acid permease"/>
    <property type="match status" value="1"/>
</dbReference>
<dbReference type="AlphaFoldDB" id="A0AAV9Q9D2"/>
<evidence type="ECO:0000256" key="6">
    <source>
        <dbReference type="ARBA" id="ARBA00022989"/>
    </source>
</evidence>
<dbReference type="Proteomes" id="UP001345827">
    <property type="component" value="Unassembled WGS sequence"/>
</dbReference>
<dbReference type="EMBL" id="JAXLQG010000008">
    <property type="protein sequence ID" value="KAK5536763.1"/>
    <property type="molecule type" value="Genomic_DNA"/>
</dbReference>
<evidence type="ECO:0000256" key="8">
    <source>
        <dbReference type="SAM" id="MobiDB-lite"/>
    </source>
</evidence>
<keyword evidence="3" id="KW-1003">Cell membrane</keyword>
<feature type="transmembrane region" description="Helical" evidence="9">
    <location>
        <begin position="173"/>
        <end position="196"/>
    </location>
</feature>
<name>A0AAV9Q9D2_9PEZI</name>
<evidence type="ECO:0000259" key="10">
    <source>
        <dbReference type="Pfam" id="PF00324"/>
    </source>
</evidence>
<keyword evidence="6 9" id="KW-1133">Transmembrane helix</keyword>
<feature type="domain" description="Amino acid permease/ SLC12A" evidence="10">
    <location>
        <begin position="92"/>
        <end position="559"/>
    </location>
</feature>
<protein>
    <submittedName>
        <fullName evidence="11">Histidine permease</fullName>
    </submittedName>
</protein>
<evidence type="ECO:0000256" key="3">
    <source>
        <dbReference type="ARBA" id="ARBA00022475"/>
    </source>
</evidence>
<dbReference type="InterPro" id="IPR004841">
    <property type="entry name" value="AA-permease/SLC12A_dom"/>
</dbReference>
<dbReference type="NCBIfam" id="TIGR00913">
    <property type="entry name" value="2A0310"/>
    <property type="match status" value="1"/>
</dbReference>
<dbReference type="InterPro" id="IPR004762">
    <property type="entry name" value="Amino_acid_permease_fungi"/>
</dbReference>
<feature type="transmembrane region" description="Helical" evidence="9">
    <location>
        <begin position="448"/>
        <end position="474"/>
    </location>
</feature>
<evidence type="ECO:0000256" key="2">
    <source>
        <dbReference type="ARBA" id="ARBA00022448"/>
    </source>
</evidence>
<gene>
    <name evidence="11" type="primary">HIP1_1</name>
    <name evidence="11" type="ORF">LTR25_005437</name>
</gene>
<feature type="transmembrane region" description="Helical" evidence="9">
    <location>
        <begin position="424"/>
        <end position="442"/>
    </location>
</feature>
<comment type="caution">
    <text evidence="11">The sequence shown here is derived from an EMBL/GenBank/DDBJ whole genome shotgun (WGS) entry which is preliminary data.</text>
</comment>
<dbReference type="GO" id="GO:0015171">
    <property type="term" value="F:amino acid transmembrane transporter activity"/>
    <property type="evidence" value="ECO:0007669"/>
    <property type="project" value="TreeGrafter"/>
</dbReference>
<feature type="transmembrane region" description="Helical" evidence="9">
    <location>
        <begin position="530"/>
        <end position="552"/>
    </location>
</feature>
<feature type="transmembrane region" description="Helical" evidence="9">
    <location>
        <begin position="229"/>
        <end position="251"/>
    </location>
</feature>
<feature type="transmembrane region" description="Helical" evidence="9">
    <location>
        <begin position="322"/>
        <end position="343"/>
    </location>
</feature>
<feature type="transmembrane region" description="Helical" evidence="9">
    <location>
        <begin position="116"/>
        <end position="136"/>
    </location>
</feature>
<dbReference type="PANTHER" id="PTHR43341">
    <property type="entry name" value="AMINO ACID PERMEASE"/>
    <property type="match status" value="1"/>
</dbReference>
<evidence type="ECO:0000256" key="9">
    <source>
        <dbReference type="SAM" id="Phobius"/>
    </source>
</evidence>
<feature type="transmembrane region" description="Helical" evidence="9">
    <location>
        <begin position="363"/>
        <end position="389"/>
    </location>
</feature>